<comment type="caution">
    <text evidence="2">The sequence shown here is derived from an EMBL/GenBank/DDBJ whole genome shotgun (WGS) entry which is preliminary data.</text>
</comment>
<dbReference type="InterPro" id="IPR036388">
    <property type="entry name" value="WH-like_DNA-bd_sf"/>
</dbReference>
<keyword evidence="1" id="KW-0967">Endosome</keyword>
<dbReference type="PANTHER" id="PTHR13128:SF12">
    <property type="entry name" value="VACUOLAR PROTEIN-SORTING-ASSOCIATED PROTEIN 36"/>
    <property type="match status" value="1"/>
</dbReference>
<dbReference type="PANTHER" id="PTHR13128">
    <property type="entry name" value="VACUOLAR PROTEIN-SORTING-ASSOCIATED PROTEIN 36"/>
    <property type="match status" value="1"/>
</dbReference>
<accession>A0ABS8V883</accession>
<protein>
    <recommendedName>
        <fullName evidence="1">Vacuolar protein-sorting-associated protein 36</fullName>
    </recommendedName>
    <alternativeName>
        <fullName evidence="1">ESCRT-II complex subunit VPS36</fullName>
    </alternativeName>
</protein>
<sequence>MVTTPDALRAGVTASDAAMTLGIAPAMAKEHLLAAEAKGLLCRDVSPDGFRFFVNLLQEVDADDIFLVVNKENTVSRGDSDMEIADVEVRLLLLKTEKLNQ</sequence>
<dbReference type="EMBL" id="JACEIK010003767">
    <property type="protein sequence ID" value="MCD9643049.1"/>
    <property type="molecule type" value="Genomic_DNA"/>
</dbReference>
<name>A0ABS8V883_DATST</name>
<keyword evidence="1" id="KW-0813">Transport</keyword>
<dbReference type="InterPro" id="IPR036390">
    <property type="entry name" value="WH_DNA-bd_sf"/>
</dbReference>
<dbReference type="SUPFAM" id="SSF46785">
    <property type="entry name" value="Winged helix' DNA-binding domain"/>
    <property type="match status" value="1"/>
</dbReference>
<dbReference type="Proteomes" id="UP000823775">
    <property type="component" value="Unassembled WGS sequence"/>
</dbReference>
<proteinExistence type="inferred from homology"/>
<dbReference type="Gene3D" id="1.10.10.10">
    <property type="entry name" value="Winged helix-like DNA-binding domain superfamily/Winged helix DNA-binding domain"/>
    <property type="match status" value="1"/>
</dbReference>
<evidence type="ECO:0000313" key="3">
    <source>
        <dbReference type="Proteomes" id="UP000823775"/>
    </source>
</evidence>
<dbReference type="InterPro" id="IPR037855">
    <property type="entry name" value="Vps36"/>
</dbReference>
<keyword evidence="1" id="KW-0963">Cytoplasm</keyword>
<comment type="subcellular location">
    <subcellularLocation>
        <location evidence="1">Cytoplasm</location>
    </subcellularLocation>
    <subcellularLocation>
        <location evidence="1">Endosome</location>
    </subcellularLocation>
</comment>
<reference evidence="2 3" key="1">
    <citation type="journal article" date="2021" name="BMC Genomics">
        <title>Datura genome reveals duplications of psychoactive alkaloid biosynthetic genes and high mutation rate following tissue culture.</title>
        <authorList>
            <person name="Rajewski A."/>
            <person name="Carter-House D."/>
            <person name="Stajich J."/>
            <person name="Litt A."/>
        </authorList>
    </citation>
    <scope>NUCLEOTIDE SEQUENCE [LARGE SCALE GENOMIC DNA]</scope>
    <source>
        <strain evidence="2">AR-01</strain>
    </source>
</reference>
<keyword evidence="3" id="KW-1185">Reference proteome</keyword>
<evidence type="ECO:0000313" key="2">
    <source>
        <dbReference type="EMBL" id="MCD9643049.1"/>
    </source>
</evidence>
<comment type="similarity">
    <text evidence="1">Belongs to the VPS36 family.</text>
</comment>
<evidence type="ECO:0000256" key="1">
    <source>
        <dbReference type="RuleBase" id="RU367095"/>
    </source>
</evidence>
<comment type="function">
    <text evidence="1">Component of the ESCRT-II complex (endosomal sorting complex required for transport II), which is required for multivesicular body (MVB) formation and sorting of endosomal cargo proteins into MVBs.</text>
</comment>
<keyword evidence="1" id="KW-0653">Protein transport</keyword>
<gene>
    <name evidence="2" type="primary">VPS36_1</name>
    <name evidence="2" type="ORF">HAX54_030155</name>
</gene>
<organism evidence="2 3">
    <name type="scientific">Datura stramonium</name>
    <name type="common">Jimsonweed</name>
    <name type="synonym">Common thornapple</name>
    <dbReference type="NCBI Taxonomy" id="4076"/>
    <lineage>
        <taxon>Eukaryota</taxon>
        <taxon>Viridiplantae</taxon>
        <taxon>Streptophyta</taxon>
        <taxon>Embryophyta</taxon>
        <taxon>Tracheophyta</taxon>
        <taxon>Spermatophyta</taxon>
        <taxon>Magnoliopsida</taxon>
        <taxon>eudicotyledons</taxon>
        <taxon>Gunneridae</taxon>
        <taxon>Pentapetalae</taxon>
        <taxon>asterids</taxon>
        <taxon>lamiids</taxon>
        <taxon>Solanales</taxon>
        <taxon>Solanaceae</taxon>
        <taxon>Solanoideae</taxon>
        <taxon>Datureae</taxon>
        <taxon>Datura</taxon>
    </lineage>
</organism>
<comment type="subunit">
    <text evidence="1">Component of the endosomal sorting complex required for transport II (ESCRT-II).</text>
</comment>